<keyword evidence="3 8" id="KW-0812">Transmembrane</keyword>
<evidence type="ECO:0000256" key="6">
    <source>
        <dbReference type="ARBA" id="ARBA00023128"/>
    </source>
</evidence>
<evidence type="ECO:0000256" key="5">
    <source>
        <dbReference type="ARBA" id="ARBA00022989"/>
    </source>
</evidence>
<evidence type="ECO:0000256" key="2">
    <source>
        <dbReference type="ARBA" id="ARBA00008370"/>
    </source>
</evidence>
<evidence type="ECO:0000256" key="7">
    <source>
        <dbReference type="ARBA" id="ARBA00023136"/>
    </source>
</evidence>
<sequence length="130" mass="14519">MMSRLTDADISKCRVCCSLACGNKSHHDRQSWSRLLKFDESSMARRQASDAFLRIGLPMFILVTGGSFLLSQLLQGKYDIKEAQDKASDLGLQTQTGKSHASLEDELQKLQAQIDLDAYTNKPVPKPDEE</sequence>
<dbReference type="InterPro" id="IPR020164">
    <property type="entry name" value="Cyt_c_Oxase_assmbl_COX16"/>
</dbReference>
<dbReference type="PANTHER" id="PTHR17130:SF14">
    <property type="entry name" value="CYTOCHROME C OXIDASE ASSEMBLY PROTEIN COX16 HOMOLOG, MITOCHONDRIAL"/>
    <property type="match status" value="1"/>
</dbReference>
<name>A0ABP1FXY7_9CHLO</name>
<protein>
    <submittedName>
        <fullName evidence="9">G7479 protein</fullName>
    </submittedName>
</protein>
<evidence type="ECO:0000256" key="3">
    <source>
        <dbReference type="ARBA" id="ARBA00022692"/>
    </source>
</evidence>
<dbReference type="Pfam" id="PF14138">
    <property type="entry name" value="COX16"/>
    <property type="match status" value="1"/>
</dbReference>
<evidence type="ECO:0000313" key="10">
    <source>
        <dbReference type="Proteomes" id="UP001497392"/>
    </source>
</evidence>
<reference evidence="9 10" key="1">
    <citation type="submission" date="2024-06" db="EMBL/GenBank/DDBJ databases">
        <authorList>
            <person name="Kraege A."/>
            <person name="Thomma B."/>
        </authorList>
    </citation>
    <scope>NUCLEOTIDE SEQUENCE [LARGE SCALE GENOMIC DNA]</scope>
</reference>
<comment type="subcellular location">
    <subcellularLocation>
        <location evidence="1">Mitochondrion inner membrane</location>
        <topology evidence="1">Single-pass membrane protein</topology>
    </subcellularLocation>
</comment>
<keyword evidence="6" id="KW-0496">Mitochondrion</keyword>
<keyword evidence="7 8" id="KW-0472">Membrane</keyword>
<dbReference type="PANTHER" id="PTHR17130">
    <property type="entry name" value="MITOCHONDRIAL OUTER MEMBRANE PROTEIN 25"/>
    <property type="match status" value="1"/>
</dbReference>
<evidence type="ECO:0000256" key="4">
    <source>
        <dbReference type="ARBA" id="ARBA00022792"/>
    </source>
</evidence>
<keyword evidence="10" id="KW-1185">Reference proteome</keyword>
<accession>A0ABP1FXY7</accession>
<comment type="caution">
    <text evidence="9">The sequence shown here is derived from an EMBL/GenBank/DDBJ whole genome shotgun (WGS) entry which is preliminary data.</text>
</comment>
<evidence type="ECO:0000313" key="9">
    <source>
        <dbReference type="EMBL" id="CAL5224746.1"/>
    </source>
</evidence>
<keyword evidence="5 8" id="KW-1133">Transmembrane helix</keyword>
<organism evidence="9 10">
    <name type="scientific">Coccomyxa viridis</name>
    <dbReference type="NCBI Taxonomy" id="1274662"/>
    <lineage>
        <taxon>Eukaryota</taxon>
        <taxon>Viridiplantae</taxon>
        <taxon>Chlorophyta</taxon>
        <taxon>core chlorophytes</taxon>
        <taxon>Trebouxiophyceae</taxon>
        <taxon>Trebouxiophyceae incertae sedis</taxon>
        <taxon>Coccomyxaceae</taxon>
        <taxon>Coccomyxa</taxon>
    </lineage>
</organism>
<dbReference type="EMBL" id="CAXHTA020000011">
    <property type="protein sequence ID" value="CAL5224746.1"/>
    <property type="molecule type" value="Genomic_DNA"/>
</dbReference>
<dbReference type="Proteomes" id="UP001497392">
    <property type="component" value="Unassembled WGS sequence"/>
</dbReference>
<proteinExistence type="inferred from homology"/>
<evidence type="ECO:0000256" key="1">
    <source>
        <dbReference type="ARBA" id="ARBA00004434"/>
    </source>
</evidence>
<keyword evidence="4" id="KW-0999">Mitochondrion inner membrane</keyword>
<comment type="similarity">
    <text evidence="2">Belongs to the COX16 family.</text>
</comment>
<gene>
    <name evidence="9" type="primary">g7479</name>
    <name evidence="9" type="ORF">VP750_LOCUS6405</name>
</gene>
<feature type="transmembrane region" description="Helical" evidence="8">
    <location>
        <begin position="51"/>
        <end position="74"/>
    </location>
</feature>
<evidence type="ECO:0000256" key="8">
    <source>
        <dbReference type="SAM" id="Phobius"/>
    </source>
</evidence>